<dbReference type="Gene3D" id="1.20.1070.10">
    <property type="entry name" value="Rhodopsin 7-helix transmembrane proteins"/>
    <property type="match status" value="1"/>
</dbReference>
<feature type="transmembrane region" description="Helical" evidence="13">
    <location>
        <begin position="142"/>
        <end position="162"/>
    </location>
</feature>
<evidence type="ECO:0000256" key="5">
    <source>
        <dbReference type="ARBA" id="ARBA00022725"/>
    </source>
</evidence>
<keyword evidence="15" id="KW-1185">Reference proteome</keyword>
<keyword evidence="7" id="KW-0297">G-protein coupled receptor</keyword>
<dbReference type="OrthoDB" id="5950740at2759"/>
<dbReference type="PANTHER" id="PTHR24242:SF359">
    <property type="entry name" value="ODORANT RECEPTOR-RELATED"/>
    <property type="match status" value="1"/>
</dbReference>
<reference evidence="16" key="1">
    <citation type="submission" date="2025-08" db="UniProtKB">
        <authorList>
            <consortium name="RefSeq"/>
        </authorList>
    </citation>
    <scope>IDENTIFICATION</scope>
</reference>
<dbReference type="InterPro" id="IPR000276">
    <property type="entry name" value="GPCR_Rhodpsn"/>
</dbReference>
<evidence type="ECO:0000256" key="6">
    <source>
        <dbReference type="ARBA" id="ARBA00022989"/>
    </source>
</evidence>
<feature type="transmembrane region" description="Helical" evidence="13">
    <location>
        <begin position="204"/>
        <end position="227"/>
    </location>
</feature>
<dbReference type="PROSITE" id="PS50262">
    <property type="entry name" value="G_PROTEIN_RECEP_F1_2"/>
    <property type="match status" value="1"/>
</dbReference>
<keyword evidence="6 13" id="KW-1133">Transmembrane helix</keyword>
<evidence type="ECO:0000256" key="1">
    <source>
        <dbReference type="ARBA" id="ARBA00004651"/>
    </source>
</evidence>
<dbReference type="AlphaFoldDB" id="A0A6P8FGX8"/>
<evidence type="ECO:0000256" key="3">
    <source>
        <dbReference type="ARBA" id="ARBA00022606"/>
    </source>
</evidence>
<feature type="transmembrane region" description="Helical" evidence="13">
    <location>
        <begin position="61"/>
        <end position="87"/>
    </location>
</feature>
<dbReference type="GO" id="GO:0005886">
    <property type="term" value="C:plasma membrane"/>
    <property type="evidence" value="ECO:0007669"/>
    <property type="project" value="UniProtKB-SubCell"/>
</dbReference>
<keyword evidence="4 13" id="KW-0812">Transmembrane</keyword>
<evidence type="ECO:0000313" key="16">
    <source>
        <dbReference type="RefSeq" id="XP_031427648.1"/>
    </source>
</evidence>
<keyword evidence="5" id="KW-0552">Olfaction</keyword>
<dbReference type="Pfam" id="PF13853">
    <property type="entry name" value="7tm_4"/>
    <property type="match status" value="1"/>
</dbReference>
<dbReference type="PANTHER" id="PTHR24242">
    <property type="entry name" value="G-PROTEIN COUPLED RECEPTOR"/>
    <property type="match status" value="1"/>
</dbReference>
<feature type="domain" description="G-protein coupled receptors family 1 profile" evidence="14">
    <location>
        <begin position="42"/>
        <end position="294"/>
    </location>
</feature>
<keyword evidence="9" id="KW-1015">Disulfide bond</keyword>
<dbReference type="GeneID" id="105905391"/>
<feature type="transmembrane region" description="Helical" evidence="13">
    <location>
        <begin position="276"/>
        <end position="296"/>
    </location>
</feature>
<evidence type="ECO:0000256" key="11">
    <source>
        <dbReference type="ARBA" id="ARBA00023180"/>
    </source>
</evidence>
<feature type="transmembrane region" description="Helical" evidence="13">
    <location>
        <begin position="99"/>
        <end position="121"/>
    </location>
</feature>
<evidence type="ECO:0000313" key="15">
    <source>
        <dbReference type="Proteomes" id="UP000515152"/>
    </source>
</evidence>
<evidence type="ECO:0000256" key="2">
    <source>
        <dbReference type="ARBA" id="ARBA00022475"/>
    </source>
</evidence>
<dbReference type="GO" id="GO:0004984">
    <property type="term" value="F:olfactory receptor activity"/>
    <property type="evidence" value="ECO:0007669"/>
    <property type="project" value="InterPro"/>
</dbReference>
<protein>
    <submittedName>
        <fullName evidence="16">Olfactory receptor 10G4-like</fullName>
    </submittedName>
</protein>
<feature type="transmembrane region" description="Helical" evidence="13">
    <location>
        <begin position="27"/>
        <end position="49"/>
    </location>
</feature>
<keyword evidence="12" id="KW-0807">Transducer</keyword>
<keyword evidence="2" id="KW-1003">Cell membrane</keyword>
<keyword evidence="3" id="KW-0716">Sensory transduction</keyword>
<dbReference type="SMART" id="SM01381">
    <property type="entry name" value="7TM_GPCR_Srsx"/>
    <property type="match status" value="1"/>
</dbReference>
<evidence type="ECO:0000256" key="10">
    <source>
        <dbReference type="ARBA" id="ARBA00023170"/>
    </source>
</evidence>
<dbReference type="PRINTS" id="PR00245">
    <property type="entry name" value="OLFACTORYR"/>
</dbReference>
<accession>A0A6P8FGX8</accession>
<gene>
    <name evidence="16" type="primary">LOC105905391</name>
</gene>
<keyword evidence="10" id="KW-0675">Receptor</keyword>
<dbReference type="SUPFAM" id="SSF81321">
    <property type="entry name" value="Family A G protein-coupled receptor-like"/>
    <property type="match status" value="1"/>
</dbReference>
<comment type="subcellular location">
    <subcellularLocation>
        <location evidence="1">Cell membrane</location>
        <topology evidence="1">Multi-pass membrane protein</topology>
    </subcellularLocation>
</comment>
<proteinExistence type="predicted"/>
<evidence type="ECO:0000256" key="12">
    <source>
        <dbReference type="ARBA" id="ARBA00023224"/>
    </source>
</evidence>
<evidence type="ECO:0000256" key="8">
    <source>
        <dbReference type="ARBA" id="ARBA00023136"/>
    </source>
</evidence>
<dbReference type="KEGG" id="char:105905391"/>
<dbReference type="RefSeq" id="XP_031427648.1">
    <property type="nucleotide sequence ID" value="XM_031571788.2"/>
</dbReference>
<dbReference type="PRINTS" id="PR00237">
    <property type="entry name" value="GPCRRHODOPSN"/>
</dbReference>
<evidence type="ECO:0000256" key="9">
    <source>
        <dbReference type="ARBA" id="ARBA00023157"/>
    </source>
</evidence>
<keyword evidence="11" id="KW-0325">Glycoprotein</keyword>
<dbReference type="GO" id="GO:0004930">
    <property type="term" value="F:G protein-coupled receptor activity"/>
    <property type="evidence" value="ECO:0007669"/>
    <property type="project" value="UniProtKB-KW"/>
</dbReference>
<dbReference type="InterPro" id="IPR000725">
    <property type="entry name" value="Olfact_rcpt"/>
</dbReference>
<dbReference type="InterPro" id="IPR017452">
    <property type="entry name" value="GPCR_Rhodpsn_7TM"/>
</dbReference>
<evidence type="ECO:0000256" key="13">
    <source>
        <dbReference type="SAM" id="Phobius"/>
    </source>
</evidence>
<dbReference type="Proteomes" id="UP000515152">
    <property type="component" value="Chromosome 8"/>
</dbReference>
<evidence type="ECO:0000259" key="14">
    <source>
        <dbReference type="PROSITE" id="PS50262"/>
    </source>
</evidence>
<evidence type="ECO:0000256" key="7">
    <source>
        <dbReference type="ARBA" id="ARBA00023040"/>
    </source>
</evidence>
<keyword evidence="8 13" id="KW-0472">Membrane</keyword>
<dbReference type="InterPro" id="IPR050939">
    <property type="entry name" value="Olfactory_GPCR1"/>
</dbReference>
<sequence length="332" mass="37369">MGAKNNTAVRVSEFIITGFDHLSHQKLLGSIILIAYVLILFFCSINLRIVVADRRLHSPMYIFICNLAIVDIMFSTSSSITMIAVVLAEMKTISYNSCITSMFIYHLGDVTSCLAITLMAVDRMIAISLPLRYNSILTNTRSIMLIVAAWIIAMGSMVPITLTADSVSYCQPVIRYVFCDYPAMIRAGCMDPEPYFQIPLLMALWLWILGGHFTLIFLAYVVIIYTVLRLKDKGSRKKMFSTCSSHIIVVSTYYAPKLVSVLLTRIGVKLNLTERNAVIIVPSILPSLINPVTYCLTTKELRTRLINLLTKHRVAIKHERLSLSLNLLSRLF</sequence>
<organism evidence="15 16">
    <name type="scientific">Clupea harengus</name>
    <name type="common">Atlantic herring</name>
    <dbReference type="NCBI Taxonomy" id="7950"/>
    <lineage>
        <taxon>Eukaryota</taxon>
        <taxon>Metazoa</taxon>
        <taxon>Chordata</taxon>
        <taxon>Craniata</taxon>
        <taxon>Vertebrata</taxon>
        <taxon>Euteleostomi</taxon>
        <taxon>Actinopterygii</taxon>
        <taxon>Neopterygii</taxon>
        <taxon>Teleostei</taxon>
        <taxon>Clupei</taxon>
        <taxon>Clupeiformes</taxon>
        <taxon>Clupeoidei</taxon>
        <taxon>Clupeidae</taxon>
        <taxon>Clupea</taxon>
    </lineage>
</organism>
<name>A0A6P8FGX8_CLUHA</name>
<evidence type="ECO:0000256" key="4">
    <source>
        <dbReference type="ARBA" id="ARBA00022692"/>
    </source>
</evidence>